<comment type="caution">
    <text evidence="3">The sequence shown here is derived from an EMBL/GenBank/DDBJ whole genome shotgun (WGS) entry which is preliminary data.</text>
</comment>
<dbReference type="Gene3D" id="2.30.40.10">
    <property type="entry name" value="Urease, subunit C, domain 1"/>
    <property type="match status" value="1"/>
</dbReference>
<proteinExistence type="predicted"/>
<dbReference type="InterPro" id="IPR006680">
    <property type="entry name" value="Amidohydro-rel"/>
</dbReference>
<dbReference type="GO" id="GO:0008448">
    <property type="term" value="F:N-acetylglucosamine-6-phosphate deacetylase activity"/>
    <property type="evidence" value="ECO:0007669"/>
    <property type="project" value="TreeGrafter"/>
</dbReference>
<dbReference type="Gene3D" id="3.20.20.140">
    <property type="entry name" value="Metal-dependent hydrolases"/>
    <property type="match status" value="1"/>
</dbReference>
<dbReference type="GO" id="GO:0006046">
    <property type="term" value="P:N-acetylglucosamine catabolic process"/>
    <property type="evidence" value="ECO:0007669"/>
    <property type="project" value="TreeGrafter"/>
</dbReference>
<dbReference type="EMBL" id="CAMXCT030000001">
    <property type="protein sequence ID" value="CAL4759030.1"/>
    <property type="molecule type" value="Genomic_DNA"/>
</dbReference>
<dbReference type="PANTHER" id="PTHR11113:SF14">
    <property type="entry name" value="N-ACETYLGLUCOSAMINE-6-PHOSPHATE DEACETYLASE"/>
    <property type="match status" value="1"/>
</dbReference>
<name>A0A9P1FD99_9DINO</name>
<dbReference type="SUPFAM" id="SSF51338">
    <property type="entry name" value="Composite domain of metallo-dependent hydrolases"/>
    <property type="match status" value="1"/>
</dbReference>
<evidence type="ECO:0000313" key="4">
    <source>
        <dbReference type="EMBL" id="CAL4759030.1"/>
    </source>
</evidence>
<evidence type="ECO:0000313" key="5">
    <source>
        <dbReference type="Proteomes" id="UP001152797"/>
    </source>
</evidence>
<dbReference type="Proteomes" id="UP001152797">
    <property type="component" value="Unassembled WGS sequence"/>
</dbReference>
<dbReference type="PROSITE" id="PS51257">
    <property type="entry name" value="PROKAR_LIPOPROTEIN"/>
    <property type="match status" value="1"/>
</dbReference>
<protein>
    <submittedName>
        <fullName evidence="4">N-acetylglucosamine-6-phosphate deacetylase (GlcNAc 6-P deacetylase) (Amidohydrolase domain-containin g protein 2)</fullName>
    </submittedName>
</protein>
<dbReference type="InterPro" id="IPR011059">
    <property type="entry name" value="Metal-dep_hydrolase_composite"/>
</dbReference>
<dbReference type="PANTHER" id="PTHR11113">
    <property type="entry name" value="N-ACETYLGLUCOSAMINE-6-PHOSPHATE DEACETYLASE"/>
    <property type="match status" value="1"/>
</dbReference>
<feature type="domain" description="Amidohydrolase-related" evidence="2">
    <location>
        <begin position="266"/>
        <end position="612"/>
    </location>
</feature>
<gene>
    <name evidence="3" type="ORF">C1SCF055_LOCUS308</name>
</gene>
<keyword evidence="1" id="KW-0378">Hydrolase</keyword>
<evidence type="ECO:0000259" key="2">
    <source>
        <dbReference type="Pfam" id="PF01979"/>
    </source>
</evidence>
<dbReference type="Pfam" id="PF01979">
    <property type="entry name" value="Amidohydro_1"/>
    <property type="match status" value="1"/>
</dbReference>
<sequence>MDRKLTADRLSKGLLSIGLVLACGALLAAGGCAGPLATAMYLINGTDIKAEFKDLKGKRVAVVCRPPVTDQFQNSQAAELLAQEVSHMLAQNVAGIDVVDYADAAAWQDENTWDDPSELAEGVDADMVLLVDLNSFDIYQGQTLYQGNARVQIAVHDMEQDGKVVFAKTLPPSIYPPNVGVPTSERPDDSVFRAEYVRVLADEVGRHFYNHDSYADVARDSKAPMRISGTRYDTGDAVTVEIEGDRIARVVPRNAEQGDAEPGPWIAPGFVDLQLNGYGGQQFSSAELTVEHAAAILGTYLSFGTTRVCPTVTTQSAEVLEHSIRTLCSTIASDSRLKRLVAGIHVEGPYISPSDGPRGAHPKQFTRPPNWDEFQLWQDAADGAIRIVTLSPEYPESAEFIAKATASGVVVAIGHTAASSEQIRAAVDAGAQLSTHLGNGAHLELPRHPNYIWDQLAEDRLTASIIADGHHLPAEVVKVLIRAKTPERVILVSDLSGFAGLAPGTYPSSPGDVTVLEDGRLVVAEEHRLLAGASRPIGTCVALAMQMAELSLRTAVEMATQRPAELIGLKPNALRPGDPADLVLFDLQPRKPQEKKMAPELNVRATILAGECVYGHVPTLD</sequence>
<reference evidence="4 5" key="2">
    <citation type="submission" date="2024-05" db="EMBL/GenBank/DDBJ databases">
        <authorList>
            <person name="Chen Y."/>
            <person name="Shah S."/>
            <person name="Dougan E. K."/>
            <person name="Thang M."/>
            <person name="Chan C."/>
        </authorList>
    </citation>
    <scope>NUCLEOTIDE SEQUENCE [LARGE SCALE GENOMIC DNA]</scope>
</reference>
<dbReference type="SUPFAM" id="SSF51556">
    <property type="entry name" value="Metallo-dependent hydrolases"/>
    <property type="match status" value="1"/>
</dbReference>
<reference evidence="3" key="1">
    <citation type="submission" date="2022-10" db="EMBL/GenBank/DDBJ databases">
        <authorList>
            <person name="Chen Y."/>
            <person name="Dougan E. K."/>
            <person name="Chan C."/>
            <person name="Rhodes N."/>
            <person name="Thang M."/>
        </authorList>
    </citation>
    <scope>NUCLEOTIDE SEQUENCE</scope>
</reference>
<evidence type="ECO:0000313" key="3">
    <source>
        <dbReference type="EMBL" id="CAI3971718.1"/>
    </source>
</evidence>
<dbReference type="InterPro" id="IPR032466">
    <property type="entry name" value="Metal_Hydrolase"/>
</dbReference>
<organism evidence="3">
    <name type="scientific">Cladocopium goreaui</name>
    <dbReference type="NCBI Taxonomy" id="2562237"/>
    <lineage>
        <taxon>Eukaryota</taxon>
        <taxon>Sar</taxon>
        <taxon>Alveolata</taxon>
        <taxon>Dinophyceae</taxon>
        <taxon>Suessiales</taxon>
        <taxon>Symbiodiniaceae</taxon>
        <taxon>Cladocopium</taxon>
    </lineage>
</organism>
<dbReference type="EMBL" id="CAMXCT020000001">
    <property type="protein sequence ID" value="CAL1125093.1"/>
    <property type="molecule type" value="Genomic_DNA"/>
</dbReference>
<dbReference type="EMBL" id="CAMXCT010000001">
    <property type="protein sequence ID" value="CAI3971718.1"/>
    <property type="molecule type" value="Genomic_DNA"/>
</dbReference>
<accession>A0A9P1FD99</accession>
<keyword evidence="5" id="KW-1185">Reference proteome</keyword>
<evidence type="ECO:0000256" key="1">
    <source>
        <dbReference type="ARBA" id="ARBA00022801"/>
    </source>
</evidence>
<dbReference type="OrthoDB" id="10264777at2759"/>
<dbReference type="AlphaFoldDB" id="A0A9P1FD99"/>